<proteinExistence type="predicted"/>
<evidence type="ECO:0000313" key="1">
    <source>
        <dbReference type="EMBL" id="SUB17731.1"/>
    </source>
</evidence>
<dbReference type="EMBL" id="UGSO01000001">
    <property type="protein sequence ID" value="SUB17731.1"/>
    <property type="molecule type" value="Genomic_DNA"/>
</dbReference>
<sequence>MRLFAHSPAPAGDVIVFSLKLNFYINQTFLKYVILLISSSRLPRR</sequence>
<gene>
    <name evidence="1" type="ORF">NCTC9381_03661</name>
</gene>
<keyword evidence="2" id="KW-1185">Reference proteome</keyword>
<name>A0A379AIS6_ENTAG</name>
<accession>A0A379AIS6</accession>
<dbReference type="Proteomes" id="UP000254640">
    <property type="component" value="Unassembled WGS sequence"/>
</dbReference>
<reference evidence="1 2" key="1">
    <citation type="submission" date="2018-06" db="EMBL/GenBank/DDBJ databases">
        <authorList>
            <consortium name="Pathogen Informatics"/>
            <person name="Doyle S."/>
        </authorList>
    </citation>
    <scope>NUCLEOTIDE SEQUENCE [LARGE SCALE GENOMIC DNA]</scope>
    <source>
        <strain evidence="1 2">NCTC9381</strain>
    </source>
</reference>
<organism evidence="1 2">
    <name type="scientific">Enterobacter agglomerans</name>
    <name type="common">Erwinia herbicola</name>
    <name type="synonym">Pantoea agglomerans</name>
    <dbReference type="NCBI Taxonomy" id="549"/>
    <lineage>
        <taxon>Bacteria</taxon>
        <taxon>Pseudomonadati</taxon>
        <taxon>Pseudomonadota</taxon>
        <taxon>Gammaproteobacteria</taxon>
        <taxon>Enterobacterales</taxon>
        <taxon>Erwiniaceae</taxon>
        <taxon>Pantoea</taxon>
        <taxon>Pantoea agglomerans group</taxon>
    </lineage>
</organism>
<dbReference type="AlphaFoldDB" id="A0A379AIS6"/>
<protein>
    <submittedName>
        <fullName evidence="1">Uncharacterized protein</fullName>
    </submittedName>
</protein>
<evidence type="ECO:0000313" key="2">
    <source>
        <dbReference type="Proteomes" id="UP000254640"/>
    </source>
</evidence>